<dbReference type="RefSeq" id="WP_077667927.1">
    <property type="nucleotide sequence ID" value="NZ_MUFB01000010.1"/>
</dbReference>
<accession>A0ABX3KAA5</accession>
<feature type="transmembrane region" description="Helical" evidence="1">
    <location>
        <begin position="12"/>
        <end position="32"/>
    </location>
</feature>
<keyword evidence="3" id="KW-1185">Reference proteome</keyword>
<evidence type="ECO:0000313" key="2">
    <source>
        <dbReference type="EMBL" id="OOE85817.1"/>
    </source>
</evidence>
<keyword evidence="1" id="KW-0812">Transmembrane</keyword>
<evidence type="ECO:0008006" key="4">
    <source>
        <dbReference type="Google" id="ProtNLM"/>
    </source>
</evidence>
<dbReference type="Proteomes" id="UP000189410">
    <property type="component" value="Unassembled WGS sequence"/>
</dbReference>
<proteinExistence type="predicted"/>
<evidence type="ECO:0000256" key="1">
    <source>
        <dbReference type="SAM" id="Phobius"/>
    </source>
</evidence>
<protein>
    <recommendedName>
        <fullName evidence="4">Yip1 domain-containing protein</fullName>
    </recommendedName>
</protein>
<evidence type="ECO:0000313" key="3">
    <source>
        <dbReference type="Proteomes" id="UP000189410"/>
    </source>
</evidence>
<dbReference type="EMBL" id="MUFB01000010">
    <property type="protein sequence ID" value="OOE85817.1"/>
    <property type="molecule type" value="Genomic_DNA"/>
</dbReference>
<gene>
    <name evidence="2" type="ORF">BZG73_06845</name>
</gene>
<comment type="caution">
    <text evidence="2">The sequence shown here is derived from an EMBL/GenBank/DDBJ whole genome shotgun (WGS) entry which is preliminary data.</text>
</comment>
<feature type="transmembrane region" description="Helical" evidence="1">
    <location>
        <begin position="67"/>
        <end position="85"/>
    </location>
</feature>
<sequence>MVIASLSIRKVKALSVILLVTQLVLIGFSYYYRGMASGELQNISTAAGNHLDEYLSRLQHYDRLEALLGYAAAGVWLLTVTILNVGKATKLVWAQVSIVVPMVISFLLSFF</sequence>
<keyword evidence="1" id="KW-1133">Transmembrane helix</keyword>
<keyword evidence="1" id="KW-0472">Membrane</keyword>
<reference evidence="2 3" key="1">
    <citation type="journal article" date="2017" name="Genome Announc.">
        <title>Draft Genome Sequences of Salinivibrio proteolyticus, Salinivibrio sharmensis, Salinivibrio siamensis, Salinivibrio costicola subsp. alcaliphilus, Salinivibrio costicola subsp. vallismortis, and 29 New Isolates Belonging to the Genus Salinivibrio.</title>
        <authorList>
            <person name="Lopez-Hermoso C."/>
            <person name="de la Haba R.R."/>
            <person name="Sanchez-Porro C."/>
            <person name="Bayliss S.C."/>
            <person name="Feil E.J."/>
            <person name="Ventosa A."/>
        </authorList>
    </citation>
    <scope>NUCLEOTIDE SEQUENCE [LARGE SCALE GENOMIC DNA]</scope>
    <source>
        <strain evidence="2 3">JCM 14472</strain>
    </source>
</reference>
<name>A0ABX3KAA5_9GAMM</name>
<organism evidence="2 3">
    <name type="scientific">Salinivibrio siamensis</name>
    <dbReference type="NCBI Taxonomy" id="414286"/>
    <lineage>
        <taxon>Bacteria</taxon>
        <taxon>Pseudomonadati</taxon>
        <taxon>Pseudomonadota</taxon>
        <taxon>Gammaproteobacteria</taxon>
        <taxon>Vibrionales</taxon>
        <taxon>Vibrionaceae</taxon>
        <taxon>Salinivibrio</taxon>
    </lineage>
</organism>
<feature type="transmembrane region" description="Helical" evidence="1">
    <location>
        <begin position="92"/>
        <end position="110"/>
    </location>
</feature>